<evidence type="ECO:0000313" key="3">
    <source>
        <dbReference type="EMBL" id="NKI17957.1"/>
    </source>
</evidence>
<dbReference type="NCBIfam" id="TIGR00200">
    <property type="entry name" value="cinA_nterm"/>
    <property type="match status" value="1"/>
</dbReference>
<dbReference type="SUPFAM" id="SSF53218">
    <property type="entry name" value="Molybdenum cofactor biosynthesis proteins"/>
    <property type="match status" value="1"/>
</dbReference>
<dbReference type="InterPro" id="IPR001453">
    <property type="entry name" value="MoaB/Mog_dom"/>
</dbReference>
<dbReference type="NCBIfam" id="TIGR00199">
    <property type="entry name" value="PncC_domain"/>
    <property type="match status" value="1"/>
</dbReference>
<dbReference type="SUPFAM" id="SSF142433">
    <property type="entry name" value="CinA-like"/>
    <property type="match status" value="1"/>
</dbReference>
<dbReference type="SMART" id="SM00852">
    <property type="entry name" value="MoCF_biosynth"/>
    <property type="match status" value="1"/>
</dbReference>
<dbReference type="RefSeq" id="WP_168450476.1">
    <property type="nucleotide sequence ID" value="NZ_JAAWWK010000003.1"/>
</dbReference>
<dbReference type="Pfam" id="PF00994">
    <property type="entry name" value="MoCF_biosynth"/>
    <property type="match status" value="1"/>
</dbReference>
<gene>
    <name evidence="3" type="ORF">HCU74_11120</name>
</gene>
<dbReference type="PANTHER" id="PTHR13939:SF0">
    <property type="entry name" value="NMN AMIDOHYDROLASE-LIKE PROTEIN YFAY"/>
    <property type="match status" value="1"/>
</dbReference>
<evidence type="ECO:0000313" key="4">
    <source>
        <dbReference type="Proteomes" id="UP000765845"/>
    </source>
</evidence>
<evidence type="ECO:0000259" key="2">
    <source>
        <dbReference type="SMART" id="SM00852"/>
    </source>
</evidence>
<organism evidence="3 4">
    <name type="scientific">Spongiibacter thalassae</name>
    <dbReference type="NCBI Taxonomy" id="2721624"/>
    <lineage>
        <taxon>Bacteria</taxon>
        <taxon>Pseudomonadati</taxon>
        <taxon>Pseudomonadota</taxon>
        <taxon>Gammaproteobacteria</taxon>
        <taxon>Cellvibrionales</taxon>
        <taxon>Spongiibacteraceae</taxon>
        <taxon>Spongiibacter</taxon>
    </lineage>
</organism>
<dbReference type="HAMAP" id="MF_00226_B">
    <property type="entry name" value="CinA_B"/>
    <property type="match status" value="1"/>
</dbReference>
<keyword evidence="4" id="KW-1185">Reference proteome</keyword>
<dbReference type="PANTHER" id="PTHR13939">
    <property type="entry name" value="NICOTINAMIDE-NUCLEOTIDE AMIDOHYDROLASE PNCC"/>
    <property type="match status" value="1"/>
</dbReference>
<dbReference type="InterPro" id="IPR008136">
    <property type="entry name" value="CinA_C"/>
</dbReference>
<dbReference type="InterPro" id="IPR036425">
    <property type="entry name" value="MoaB/Mog-like_dom_sf"/>
</dbReference>
<comment type="caution">
    <text evidence="3">The sequence shown here is derived from an EMBL/GenBank/DDBJ whole genome shotgun (WGS) entry which is preliminary data.</text>
</comment>
<dbReference type="EMBL" id="JAAWWK010000003">
    <property type="protein sequence ID" value="NKI17957.1"/>
    <property type="molecule type" value="Genomic_DNA"/>
</dbReference>
<dbReference type="Gene3D" id="3.90.950.20">
    <property type="entry name" value="CinA-like"/>
    <property type="match status" value="1"/>
</dbReference>
<dbReference type="Proteomes" id="UP000765845">
    <property type="component" value="Unassembled WGS sequence"/>
</dbReference>
<feature type="domain" description="MoaB/Mog" evidence="2">
    <location>
        <begin position="4"/>
        <end position="171"/>
    </location>
</feature>
<dbReference type="Gene3D" id="3.40.980.10">
    <property type="entry name" value="MoaB/Mog-like domain"/>
    <property type="match status" value="1"/>
</dbReference>
<dbReference type="Pfam" id="PF02464">
    <property type="entry name" value="CinA"/>
    <property type="match status" value="1"/>
</dbReference>
<accession>A0ABX1GFH4</accession>
<dbReference type="PIRSF" id="PIRSF006728">
    <property type="entry name" value="CinA"/>
    <property type="match status" value="1"/>
</dbReference>
<dbReference type="CDD" id="cd00885">
    <property type="entry name" value="cinA"/>
    <property type="match status" value="1"/>
</dbReference>
<reference evidence="3 4" key="1">
    <citation type="submission" date="2020-04" db="EMBL/GenBank/DDBJ databases">
        <authorList>
            <person name="Yoon J."/>
        </authorList>
    </citation>
    <scope>NUCLEOTIDE SEQUENCE [LARGE SCALE GENOMIC DNA]</scope>
    <source>
        <strain evidence="3 4">KMU-166</strain>
    </source>
</reference>
<dbReference type="InterPro" id="IPR050101">
    <property type="entry name" value="CinA"/>
</dbReference>
<dbReference type="InterPro" id="IPR008135">
    <property type="entry name" value="Competence-induced_CinA"/>
</dbReference>
<name>A0ABX1GFH4_9GAMM</name>
<proteinExistence type="inferred from homology"/>
<protein>
    <recommendedName>
        <fullName evidence="1">CinA-like protein</fullName>
    </recommendedName>
</protein>
<evidence type="ECO:0000256" key="1">
    <source>
        <dbReference type="HAMAP-Rule" id="MF_00226"/>
    </source>
</evidence>
<sequence>MKLNLLLTGNELMAGDIIDSNSSMIAQRIAPFGWRVSKKVTVGDDVDELCAEIESLSENADVLIINGGLGPTVDDLTAEAMARVAGVQVCEHPEALASLKAWCERRNYPLTEANYKQAVLPEGCGILANTRGSAVGIAMTHNDCLLLATPGVPSELDAMLDNAVMPMLEQRFSPGFIRTLRLGVFGLGESGIQEMINRELSDWPADIELGFRASMPVLEVKLTCRESIDPAHMAHWRGRVEALMADHLLGEIPVSLPSAVLEACKQQELRLCTAESCTGGLIASQLTAVAGSSAVFQGGIVSYSNGVKISQLGVDAQVLDREGAVSEAVVRQMLSGALAACGAEVGIAVTGIAGPAGGTADKPVGTVWIAWGGEASMHACELRLPFDRQGFQRWVAALGLDLLRRHVLGLPNMPNIVQRFVQS</sequence>
<dbReference type="InterPro" id="IPR036653">
    <property type="entry name" value="CinA-like_C"/>
</dbReference>
<comment type="similarity">
    <text evidence="1">Belongs to the CinA family.</text>
</comment>